<evidence type="ECO:0000256" key="2">
    <source>
        <dbReference type="SAM" id="Phobius"/>
    </source>
</evidence>
<evidence type="ECO:0000256" key="3">
    <source>
        <dbReference type="SAM" id="SignalP"/>
    </source>
</evidence>
<protein>
    <submittedName>
        <fullName evidence="4">Gb</fullName>
    </submittedName>
</protein>
<keyword evidence="2" id="KW-0812">Transmembrane</keyword>
<dbReference type="OrthoDB" id="4225201at2759"/>
<accession>A0A4Z1PAA6</accession>
<gene>
    <name evidence="4" type="ORF">E6O75_ATG00845</name>
</gene>
<keyword evidence="3" id="KW-0732">Signal</keyword>
<comment type="caution">
    <text evidence="4">The sequence shown here is derived from an EMBL/GenBank/DDBJ whole genome shotgun (WGS) entry which is preliminary data.</text>
</comment>
<feature type="region of interest" description="Disordered" evidence="1">
    <location>
        <begin position="514"/>
        <end position="541"/>
    </location>
</feature>
<feature type="transmembrane region" description="Helical" evidence="2">
    <location>
        <begin position="393"/>
        <end position="413"/>
    </location>
</feature>
<reference evidence="4 5" key="1">
    <citation type="submission" date="2019-04" db="EMBL/GenBank/DDBJ databases">
        <title>High contiguity whole genome sequence and gene annotation resource for two Venturia nashicola isolates.</title>
        <authorList>
            <person name="Prokchorchik M."/>
            <person name="Won K."/>
            <person name="Lee Y."/>
            <person name="Choi E.D."/>
            <person name="Segonzac C."/>
            <person name="Sohn K.H."/>
        </authorList>
    </citation>
    <scope>NUCLEOTIDE SEQUENCE [LARGE SCALE GENOMIC DNA]</scope>
    <source>
        <strain evidence="4 5">PRI2</strain>
    </source>
</reference>
<keyword evidence="2" id="KW-1133">Transmembrane helix</keyword>
<evidence type="ECO:0000313" key="5">
    <source>
        <dbReference type="Proteomes" id="UP000298493"/>
    </source>
</evidence>
<feature type="compositionally biased region" description="Polar residues" evidence="1">
    <location>
        <begin position="526"/>
        <end position="536"/>
    </location>
</feature>
<sequence>MHLSSPVRSLASLPALFVSAVAAASIPIAASDFELSSRSAASDSAALLESLQIDSNSAQASFFVPCFNCLGDSKETLSTNQSFLFNLQAFPSEKPCGTSNLTLNGVSLTQEWESTGVHAQGLASVNSSGHELNLFLRSDCLYGAEGISAPSATQLLTFTIEKVNNQIIKSISGFSLSFKQAPSPELLRLSVAPEFEARDQPYSEGWRNPPANLRLIPVSEDPEDLARQLTIADHIEDLNRLEAQVVLLQKLIDEKKGFIKAEFNQGAHALQEEVKHCASLACIIKAIGRKVRAAAHVVYLKFHPTQPRFTTEYSTAGSQAPTKMAVSVDIPQAPDVARCADGKPSCRPTIQLCRNCRNETALDEKNGSGLTVASVHTLNTEQTYRDAQPPSNWALLVKTVLFITGIAFLIALCKRRCMSLRKQTERAADRERRNAERLYKCQSRKQAWKDWWHGRRRGSPGRRPGDYDEKRALILQQEGILEGIAQDEISQLQIQAEIENLRRTRDQVDDIIRAEEGRSRYPTAYPSGSGTSQHPRSLSRVPTPITIPNVASVIYPPQHHHRTTHSVYNTPNPRIHNPFASPEEDESDSEMPMSPVSRTSSLPDYKTEASNRSEPPAYDDHDDMVNDGFSDYAPSSTMSSHDGEDGWSPGSSIPDISPRPSIETTRTFF</sequence>
<dbReference type="Proteomes" id="UP000298493">
    <property type="component" value="Unassembled WGS sequence"/>
</dbReference>
<keyword evidence="2" id="KW-0472">Membrane</keyword>
<dbReference type="AlphaFoldDB" id="A0A4Z1PAA6"/>
<evidence type="ECO:0000256" key="1">
    <source>
        <dbReference type="SAM" id="MobiDB-lite"/>
    </source>
</evidence>
<feature type="compositionally biased region" description="Low complexity" evidence="1">
    <location>
        <begin position="648"/>
        <end position="662"/>
    </location>
</feature>
<dbReference type="EMBL" id="SNSC02000002">
    <property type="protein sequence ID" value="TID26352.1"/>
    <property type="molecule type" value="Genomic_DNA"/>
</dbReference>
<dbReference type="STRING" id="86259.A0A4Z1PAA6"/>
<name>A0A4Z1PAA6_9PEZI</name>
<feature type="signal peptide" evidence="3">
    <location>
        <begin position="1"/>
        <end position="23"/>
    </location>
</feature>
<feature type="region of interest" description="Disordered" evidence="1">
    <location>
        <begin position="560"/>
        <end position="669"/>
    </location>
</feature>
<keyword evidence="5" id="KW-1185">Reference proteome</keyword>
<evidence type="ECO:0000313" key="4">
    <source>
        <dbReference type="EMBL" id="TID26352.1"/>
    </source>
</evidence>
<organism evidence="4 5">
    <name type="scientific">Venturia nashicola</name>
    <dbReference type="NCBI Taxonomy" id="86259"/>
    <lineage>
        <taxon>Eukaryota</taxon>
        <taxon>Fungi</taxon>
        <taxon>Dikarya</taxon>
        <taxon>Ascomycota</taxon>
        <taxon>Pezizomycotina</taxon>
        <taxon>Dothideomycetes</taxon>
        <taxon>Pleosporomycetidae</taxon>
        <taxon>Venturiales</taxon>
        <taxon>Venturiaceae</taxon>
        <taxon>Venturia</taxon>
    </lineage>
</organism>
<proteinExistence type="predicted"/>
<feature type="chain" id="PRO_5021386555" evidence="3">
    <location>
        <begin position="24"/>
        <end position="669"/>
    </location>
</feature>